<sequence length="173" mass="19565">MTYFDLEKENRTIEQTMEVLPGGTRRLAAQLTTSLDFDSLWKVLTDYNRLSDFIPNLLSSEVLLKTDNQVHLKQVGSQEFLGLNFSAEVCIKLIEEKENGVLRFSLIKGDFRRFEGSWQIAPSPFNNGSALTYELIVQGCFGMPVALIEKHLKKNLTTNLLAVEKAAYEISSN</sequence>
<dbReference type="InterPro" id="IPR023393">
    <property type="entry name" value="START-like_dom_sf"/>
</dbReference>
<organism evidence="2 3">
    <name type="scientific">Prochlorococcus marinus (strain SARG / CCMP1375 / SS120)</name>
    <dbReference type="NCBI Taxonomy" id="167539"/>
    <lineage>
        <taxon>Bacteria</taxon>
        <taxon>Bacillati</taxon>
        <taxon>Cyanobacteriota</taxon>
        <taxon>Cyanophyceae</taxon>
        <taxon>Synechococcales</taxon>
        <taxon>Prochlorococcaceae</taxon>
        <taxon>Prochlorococcus</taxon>
    </lineage>
</organism>
<dbReference type="InterPro" id="IPR005031">
    <property type="entry name" value="COQ10_START"/>
</dbReference>
<dbReference type="OrthoDB" id="539556at2"/>
<dbReference type="eggNOG" id="COG2867">
    <property type="taxonomic scope" value="Bacteria"/>
</dbReference>
<dbReference type="Gene3D" id="3.30.530.20">
    <property type="match status" value="1"/>
</dbReference>
<keyword evidence="3" id="KW-1185">Reference proteome</keyword>
<dbReference type="AlphaFoldDB" id="G3XCT1"/>
<evidence type="ECO:0000259" key="1">
    <source>
        <dbReference type="Pfam" id="PF03364"/>
    </source>
</evidence>
<protein>
    <submittedName>
        <fullName evidence="2">Oligoketide cyclase family enzyme</fullName>
    </submittedName>
</protein>
<dbReference type="Proteomes" id="UP000001420">
    <property type="component" value="Chromosome"/>
</dbReference>
<name>G3XCT1_PROMA</name>
<dbReference type="PANTHER" id="PTHR34060:SF1">
    <property type="entry name" value="POLYKETIDE CYCLASE _ DEHYDRASE AND LIPID TRANSPORT PROTEIN"/>
    <property type="match status" value="1"/>
</dbReference>
<proteinExistence type="predicted"/>
<dbReference type="PANTHER" id="PTHR34060">
    <property type="entry name" value="POLYKETIDE CYCLASE / DEHYDRASE AND LIPID TRANSPORT PROTEIN"/>
    <property type="match status" value="1"/>
</dbReference>
<dbReference type="KEGG" id="pma:Pro_1122"/>
<dbReference type="Pfam" id="PF03364">
    <property type="entry name" value="Polyketide_cyc"/>
    <property type="match status" value="1"/>
</dbReference>
<gene>
    <name evidence="2" type="ordered locus">Pro_1122</name>
</gene>
<reference evidence="2 3" key="1">
    <citation type="journal article" date="2003" name="Proc. Natl. Acad. Sci. U.S.A.">
        <title>Genome sequence of the cyanobacterium Prochlorococcus marinus SS120, a nearly minimal oxyphototrophic genome.</title>
        <authorList>
            <person name="Dufresne A."/>
            <person name="Salanoubat M."/>
            <person name="Partensky F."/>
            <person name="Artiguenave F."/>
            <person name="Axmann I.M."/>
            <person name="Barbe V."/>
            <person name="Duprat S."/>
            <person name="Galperin M.Y."/>
            <person name="Koonin E.V."/>
            <person name="Le Gall F."/>
            <person name="Makarova K.S."/>
            <person name="Ostrowski M."/>
            <person name="Oztas S."/>
            <person name="Robert C."/>
            <person name="Rogozin I.B."/>
            <person name="Scanlan D.J."/>
            <person name="Tandeau de Marsac N."/>
            <person name="Weissenbach J."/>
            <person name="Wincker P."/>
            <person name="Wolf Y.I."/>
            <person name="Hess W.R."/>
        </authorList>
    </citation>
    <scope>NUCLEOTIDE SEQUENCE [LARGE SCALE GENOMIC DNA]</scope>
    <source>
        <strain evidence="3">SARG / CCMP1375 / SS120</strain>
    </source>
</reference>
<accession>G3XCT1</accession>
<dbReference type="RefSeq" id="WP_011125274.1">
    <property type="nucleotide sequence ID" value="NC_005042.1"/>
</dbReference>
<evidence type="ECO:0000313" key="3">
    <source>
        <dbReference type="Proteomes" id="UP000001420"/>
    </source>
</evidence>
<dbReference type="PATRIC" id="fig|167539.5.peg.1174"/>
<dbReference type="SUPFAM" id="SSF55961">
    <property type="entry name" value="Bet v1-like"/>
    <property type="match status" value="1"/>
</dbReference>
<dbReference type="EMBL" id="AE017126">
    <property type="protein sequence ID" value="AAQ00167.1"/>
    <property type="molecule type" value="Genomic_DNA"/>
</dbReference>
<feature type="domain" description="Coenzyme Q-binding protein COQ10 START" evidence="1">
    <location>
        <begin position="37"/>
        <end position="162"/>
    </location>
</feature>
<evidence type="ECO:0000313" key="2">
    <source>
        <dbReference type="EMBL" id="AAQ00167.1"/>
    </source>
</evidence>
<dbReference type="EnsemblBacteria" id="AAQ00167">
    <property type="protein sequence ID" value="AAQ00167"/>
    <property type="gene ID" value="Pro_1122"/>
</dbReference>
<dbReference type="HOGENOM" id="CLU_083749_2_0_3"/>
<dbReference type="STRING" id="167539.Pro_1122"/>